<dbReference type="EnsemblBacteria" id="ABD40376">
    <property type="protein sequence ID" value="ABD40376"/>
    <property type="gene ID" value="Mhun_0620"/>
</dbReference>
<dbReference type="UniPathway" id="UPA00241"/>
<dbReference type="AlphaFoldDB" id="Q2FN09"/>
<dbReference type="Gene3D" id="3.40.50.620">
    <property type="entry name" value="HUPs"/>
    <property type="match status" value="1"/>
</dbReference>
<evidence type="ECO:0000256" key="6">
    <source>
        <dbReference type="ARBA" id="ARBA00022993"/>
    </source>
</evidence>
<evidence type="ECO:0000256" key="8">
    <source>
        <dbReference type="SAM" id="MobiDB-lite"/>
    </source>
</evidence>
<keyword evidence="1 7" id="KW-0963">Cytoplasm</keyword>
<evidence type="ECO:0000259" key="9">
    <source>
        <dbReference type="Pfam" id="PF01467"/>
    </source>
</evidence>
<sequence length="169" mass="19362">MKIMVGGTFDPLHDGHRLLIRRAFDLATPEGTVIIGLTSDSFANRKSHPIHSYADRYRDLVSFIKSLEPETTWEIEELHDQYGSTLDADFDALVVSEETFPVGKNINQKRRERGKPCVEIHMIRCVLAEDGRWISSTRIWRGEIDTHGRLIQQQPQKEGSSDDMRRDVG</sequence>
<evidence type="ECO:0000256" key="4">
    <source>
        <dbReference type="ARBA" id="ARBA00022741"/>
    </source>
</evidence>
<evidence type="ECO:0000256" key="1">
    <source>
        <dbReference type="ARBA" id="ARBA00022490"/>
    </source>
</evidence>
<dbReference type="InterPro" id="IPR023540">
    <property type="entry name" value="PPAT_arch"/>
</dbReference>
<keyword evidence="11" id="KW-1185">Reference proteome</keyword>
<dbReference type="InParanoid" id="Q2FN09"/>
<dbReference type="OrthoDB" id="53228at2157"/>
<dbReference type="GeneID" id="3922567"/>
<evidence type="ECO:0000313" key="10">
    <source>
        <dbReference type="EMBL" id="ABD40376.1"/>
    </source>
</evidence>
<dbReference type="GO" id="GO:0005737">
    <property type="term" value="C:cytoplasm"/>
    <property type="evidence" value="ECO:0007669"/>
    <property type="project" value="UniProtKB-SubCell"/>
</dbReference>
<dbReference type="STRING" id="323259.Mhun_0620"/>
<dbReference type="FunCoup" id="Q2FN09">
    <property type="interactions" value="98"/>
</dbReference>
<organism evidence="10 11">
    <name type="scientific">Methanospirillum hungatei JF-1 (strain ATCC 27890 / DSM 864 / NBRC 100397 / JF-1)</name>
    <dbReference type="NCBI Taxonomy" id="323259"/>
    <lineage>
        <taxon>Archaea</taxon>
        <taxon>Methanobacteriati</taxon>
        <taxon>Methanobacteriota</taxon>
        <taxon>Stenosarchaea group</taxon>
        <taxon>Methanomicrobia</taxon>
        <taxon>Methanomicrobiales</taxon>
        <taxon>Methanospirillaceae</taxon>
        <taxon>Methanospirillum</taxon>
    </lineage>
</organism>
<evidence type="ECO:0000313" key="11">
    <source>
        <dbReference type="Proteomes" id="UP000001941"/>
    </source>
</evidence>
<comment type="subcellular location">
    <subcellularLocation>
        <location evidence="7">Cytoplasm</location>
    </subcellularLocation>
</comment>
<evidence type="ECO:0000256" key="7">
    <source>
        <dbReference type="HAMAP-Rule" id="MF_00647"/>
    </source>
</evidence>
<dbReference type="InterPro" id="IPR004821">
    <property type="entry name" value="Cyt_trans-like"/>
</dbReference>
<dbReference type="InterPro" id="IPR014729">
    <property type="entry name" value="Rossmann-like_a/b/a_fold"/>
</dbReference>
<dbReference type="GO" id="GO:0004595">
    <property type="term" value="F:pantetheine-phosphate adenylyltransferase activity"/>
    <property type="evidence" value="ECO:0007669"/>
    <property type="project" value="UniProtKB-UniRule"/>
</dbReference>
<dbReference type="GO" id="GO:0015937">
    <property type="term" value="P:coenzyme A biosynthetic process"/>
    <property type="evidence" value="ECO:0007669"/>
    <property type="project" value="UniProtKB-UniRule"/>
</dbReference>
<keyword evidence="2 7" id="KW-0808">Transferase</keyword>
<protein>
    <recommendedName>
        <fullName evidence="7">Phosphopantetheine adenylyltransferase</fullName>
        <ecNumber evidence="7">2.7.7.3</ecNumber>
    </recommendedName>
    <alternativeName>
        <fullName evidence="7">Dephospho-CoA pyrophosphorylase</fullName>
    </alternativeName>
    <alternativeName>
        <fullName evidence="7">Pantetheine-phosphate adenylyltransferase</fullName>
        <shortName evidence="7">PPAT</shortName>
    </alternativeName>
</protein>
<comment type="pathway">
    <text evidence="7">Cofactor biosynthesis; coenzyme A biosynthesis.</text>
</comment>
<proteinExistence type="inferred from homology"/>
<dbReference type="RefSeq" id="WP_011447661.1">
    <property type="nucleotide sequence ID" value="NC_007796.1"/>
</dbReference>
<feature type="compositionally biased region" description="Basic and acidic residues" evidence="8">
    <location>
        <begin position="159"/>
        <end position="169"/>
    </location>
</feature>
<dbReference type="EC" id="2.7.7.3" evidence="7"/>
<dbReference type="EMBL" id="CP000254">
    <property type="protein sequence ID" value="ABD40376.1"/>
    <property type="molecule type" value="Genomic_DNA"/>
</dbReference>
<dbReference type="Pfam" id="PF01467">
    <property type="entry name" value="CTP_transf_like"/>
    <property type="match status" value="1"/>
</dbReference>
<dbReference type="SUPFAM" id="SSF52374">
    <property type="entry name" value="Nucleotidylyl transferase"/>
    <property type="match status" value="1"/>
</dbReference>
<keyword evidence="4 7" id="KW-0547">Nucleotide-binding</keyword>
<evidence type="ECO:0000256" key="3">
    <source>
        <dbReference type="ARBA" id="ARBA00022695"/>
    </source>
</evidence>
<comment type="similarity">
    <text evidence="7">Belongs to the eukaryotic CoaD family.</text>
</comment>
<evidence type="ECO:0000256" key="2">
    <source>
        <dbReference type="ARBA" id="ARBA00022679"/>
    </source>
</evidence>
<reference evidence="11" key="1">
    <citation type="journal article" date="2016" name="Stand. Genomic Sci.">
        <title>Complete genome sequence of Methanospirillum hungatei type strain JF1.</title>
        <authorList>
            <person name="Gunsalus R.P."/>
            <person name="Cook L.E."/>
            <person name="Crable B."/>
            <person name="Rohlin L."/>
            <person name="McDonald E."/>
            <person name="Mouttaki H."/>
            <person name="Sieber J.R."/>
            <person name="Poweleit N."/>
            <person name="Zhou H."/>
            <person name="Lapidus A.L."/>
            <person name="Daligault H.E."/>
            <person name="Land M."/>
            <person name="Gilna P."/>
            <person name="Ivanova N."/>
            <person name="Kyrpides N."/>
            <person name="Culley D.E."/>
            <person name="McInerney M.J."/>
        </authorList>
    </citation>
    <scope>NUCLEOTIDE SEQUENCE [LARGE SCALE GENOMIC DNA]</scope>
    <source>
        <strain evidence="11">ATCC 27890 / DSM 864 / NBRC 100397 / JF-1</strain>
    </source>
</reference>
<dbReference type="NCBIfam" id="NF001985">
    <property type="entry name" value="PRK00777.1"/>
    <property type="match status" value="1"/>
</dbReference>
<dbReference type="KEGG" id="mhu:Mhun_0620"/>
<dbReference type="eggNOG" id="arCOG01223">
    <property type="taxonomic scope" value="Archaea"/>
</dbReference>
<keyword evidence="3 7" id="KW-0548">Nucleotidyltransferase</keyword>
<dbReference type="NCBIfam" id="TIGR00125">
    <property type="entry name" value="cyt_tran_rel"/>
    <property type="match status" value="1"/>
</dbReference>
<comment type="catalytic activity">
    <reaction evidence="7">
        <text>(R)-4'-phosphopantetheine + ATP + H(+) = 3'-dephospho-CoA + diphosphate</text>
        <dbReference type="Rhea" id="RHEA:19801"/>
        <dbReference type="ChEBI" id="CHEBI:15378"/>
        <dbReference type="ChEBI" id="CHEBI:30616"/>
        <dbReference type="ChEBI" id="CHEBI:33019"/>
        <dbReference type="ChEBI" id="CHEBI:57328"/>
        <dbReference type="ChEBI" id="CHEBI:61723"/>
        <dbReference type="EC" id="2.7.7.3"/>
    </reaction>
</comment>
<keyword evidence="5 7" id="KW-0067">ATP-binding</keyword>
<feature type="region of interest" description="Disordered" evidence="8">
    <location>
        <begin position="147"/>
        <end position="169"/>
    </location>
</feature>
<dbReference type="Proteomes" id="UP000001941">
    <property type="component" value="Chromosome"/>
</dbReference>
<dbReference type="HAMAP" id="MF_00647">
    <property type="entry name" value="PPAT_arch"/>
    <property type="match status" value="1"/>
</dbReference>
<comment type="function">
    <text evidence="7">Reversibly transfers an adenylyl group from ATP to 4'-phosphopantetheine, yielding dephospho-CoA (dPCoA) and pyrophosphate.</text>
</comment>
<name>Q2FN09_METHJ</name>
<gene>
    <name evidence="7" type="primary">coaD</name>
    <name evidence="10" type="ordered locus">Mhun_0620</name>
</gene>
<dbReference type="GO" id="GO:0005524">
    <property type="term" value="F:ATP binding"/>
    <property type="evidence" value="ECO:0007669"/>
    <property type="project" value="UniProtKB-KW"/>
</dbReference>
<feature type="domain" description="Cytidyltransferase-like" evidence="9">
    <location>
        <begin position="4"/>
        <end position="139"/>
    </location>
</feature>
<keyword evidence="6 7" id="KW-0173">Coenzyme A biosynthesis</keyword>
<dbReference type="HOGENOM" id="CLU_035272_5_0_2"/>
<evidence type="ECO:0000256" key="5">
    <source>
        <dbReference type="ARBA" id="ARBA00022840"/>
    </source>
</evidence>
<accession>Q2FN09</accession>